<dbReference type="PANTHER" id="PTHR38117">
    <property type="entry name" value="NACHT AND WD40 DOMAIN PROTEIN"/>
    <property type="match status" value="1"/>
</dbReference>
<feature type="compositionally biased region" description="Basic and acidic residues" evidence="1">
    <location>
        <begin position="210"/>
        <end position="220"/>
    </location>
</feature>
<keyword evidence="4" id="KW-1185">Reference proteome</keyword>
<dbReference type="AlphaFoldDB" id="A0A9W8XDP9"/>
<dbReference type="GeneID" id="80912942"/>
<feature type="compositionally biased region" description="Low complexity" evidence="1">
    <location>
        <begin position="318"/>
        <end position="335"/>
    </location>
</feature>
<reference evidence="3" key="1">
    <citation type="submission" date="2022-10" db="EMBL/GenBank/DDBJ databases">
        <title>Tapping the CABI collections for fungal endophytes: first genome assemblies for Collariella, Neodidymelliopsis, Ascochyta clinopodiicola, Didymella pomorum, Didymosphaeria variabile, Neocosmospora piperis and Neocucurbitaria cava.</title>
        <authorList>
            <person name="Hill R."/>
        </authorList>
    </citation>
    <scope>NUCLEOTIDE SEQUENCE</scope>
    <source>
        <strain evidence="3">IMI 356815</strain>
    </source>
</reference>
<evidence type="ECO:0000313" key="3">
    <source>
        <dbReference type="EMBL" id="KAJ4348040.1"/>
    </source>
</evidence>
<comment type="caution">
    <text evidence="3">The sequence shown here is derived from an EMBL/GenBank/DDBJ whole genome shotgun (WGS) entry which is preliminary data.</text>
</comment>
<dbReference type="PANTHER" id="PTHR38117:SF2">
    <property type="entry name" value="NACHT AND WD40 DOMAIN PROTEIN"/>
    <property type="match status" value="1"/>
</dbReference>
<feature type="compositionally biased region" description="Low complexity" evidence="1">
    <location>
        <begin position="253"/>
        <end position="278"/>
    </location>
</feature>
<dbReference type="Proteomes" id="UP001140513">
    <property type="component" value="Unassembled WGS sequence"/>
</dbReference>
<gene>
    <name evidence="3" type="ORF">N0V89_009412</name>
</gene>
<sequence>MSKTSVFTTCTPLPAGITRQSVIDMYHAHTEMIELNPLVIDRFNCKPPSYAPAEEYYAIWYTIKDKVNYLPGGLASSSVSYHACFHDLPDGLQTHVYAPLGLDIRAKWTVGGCLPGEPKGPVELGIGAPREGLYIREDVRMKCNIMMMSFVKKTFKDSHSTMVDRLVEKAHVLESRQANERLNALKNVAPGERMGHGSIYIAPPPGYGDKQQRYNYEDKPLPQPRESVISDGSARSSPGLSQASTLTSQSEFPQKSPQQHQYQQSPQHLQSQSQSQSQAESYEPYRDQRMSLASPPSQWAPGHSHSHSQDSNYRTSFQSGVGQQRSPGQPPQQAQTLPSLSYLPSTVYNPHTNNNRDSQYHAYQPPRSSEYLQPPPAVELPAHMQDSPTLPRNLRDDRDKHLAELPA</sequence>
<evidence type="ECO:0000256" key="1">
    <source>
        <dbReference type="SAM" id="MobiDB-lite"/>
    </source>
</evidence>
<dbReference type="Pfam" id="PF23155">
    <property type="entry name" value="DUF7053"/>
    <property type="match status" value="1"/>
</dbReference>
<dbReference type="OrthoDB" id="3246050at2759"/>
<protein>
    <recommendedName>
        <fullName evidence="2">DUF7053 domain-containing protein</fullName>
    </recommendedName>
</protein>
<dbReference type="InterPro" id="IPR055481">
    <property type="entry name" value="DUF7053"/>
</dbReference>
<proteinExistence type="predicted"/>
<accession>A0A9W8XDP9</accession>
<feature type="compositionally biased region" description="Polar residues" evidence="1">
    <location>
        <begin position="336"/>
        <end position="357"/>
    </location>
</feature>
<feature type="region of interest" description="Disordered" evidence="1">
    <location>
        <begin position="193"/>
        <end position="407"/>
    </location>
</feature>
<evidence type="ECO:0000259" key="2">
    <source>
        <dbReference type="Pfam" id="PF23155"/>
    </source>
</evidence>
<name>A0A9W8XDP9_9PLEO</name>
<feature type="compositionally biased region" description="Basic and acidic residues" evidence="1">
    <location>
        <begin position="393"/>
        <end position="407"/>
    </location>
</feature>
<organism evidence="3 4">
    <name type="scientific">Didymosphaeria variabile</name>
    <dbReference type="NCBI Taxonomy" id="1932322"/>
    <lineage>
        <taxon>Eukaryota</taxon>
        <taxon>Fungi</taxon>
        <taxon>Dikarya</taxon>
        <taxon>Ascomycota</taxon>
        <taxon>Pezizomycotina</taxon>
        <taxon>Dothideomycetes</taxon>
        <taxon>Pleosporomycetidae</taxon>
        <taxon>Pleosporales</taxon>
        <taxon>Massarineae</taxon>
        <taxon>Didymosphaeriaceae</taxon>
        <taxon>Didymosphaeria</taxon>
    </lineage>
</organism>
<dbReference type="EMBL" id="JAPEUX010000007">
    <property type="protein sequence ID" value="KAJ4348040.1"/>
    <property type="molecule type" value="Genomic_DNA"/>
</dbReference>
<dbReference type="RefSeq" id="XP_056067428.1">
    <property type="nucleotide sequence ID" value="XM_056218163.1"/>
</dbReference>
<evidence type="ECO:0000313" key="4">
    <source>
        <dbReference type="Proteomes" id="UP001140513"/>
    </source>
</evidence>
<feature type="compositionally biased region" description="Polar residues" evidence="1">
    <location>
        <begin position="233"/>
        <end position="252"/>
    </location>
</feature>
<feature type="domain" description="DUF7053" evidence="2">
    <location>
        <begin position="2"/>
        <end position="171"/>
    </location>
</feature>